<dbReference type="GeneID" id="54408898"/>
<feature type="region of interest" description="Disordered" evidence="1">
    <location>
        <begin position="1"/>
        <end position="49"/>
    </location>
</feature>
<feature type="compositionally biased region" description="Polar residues" evidence="1">
    <location>
        <begin position="614"/>
        <end position="624"/>
    </location>
</feature>
<feature type="compositionally biased region" description="Low complexity" evidence="1">
    <location>
        <begin position="461"/>
        <end position="471"/>
    </location>
</feature>
<feature type="compositionally biased region" description="Low complexity" evidence="1">
    <location>
        <begin position="400"/>
        <end position="414"/>
    </location>
</feature>
<feature type="region of interest" description="Disordered" evidence="1">
    <location>
        <begin position="837"/>
        <end position="877"/>
    </location>
</feature>
<feature type="compositionally biased region" description="Pro residues" evidence="1">
    <location>
        <begin position="843"/>
        <end position="869"/>
    </location>
</feature>
<feature type="region of interest" description="Disordered" evidence="1">
    <location>
        <begin position="542"/>
        <end position="569"/>
    </location>
</feature>
<feature type="compositionally biased region" description="Polar residues" evidence="1">
    <location>
        <begin position="542"/>
        <end position="553"/>
    </location>
</feature>
<organism evidence="3 4">
    <name type="scientific">Dothidotthia symphoricarpi CBS 119687</name>
    <dbReference type="NCBI Taxonomy" id="1392245"/>
    <lineage>
        <taxon>Eukaryota</taxon>
        <taxon>Fungi</taxon>
        <taxon>Dikarya</taxon>
        <taxon>Ascomycota</taxon>
        <taxon>Pezizomycotina</taxon>
        <taxon>Dothideomycetes</taxon>
        <taxon>Pleosporomycetidae</taxon>
        <taxon>Pleosporales</taxon>
        <taxon>Dothidotthiaceae</taxon>
        <taxon>Dothidotthia</taxon>
    </lineage>
</organism>
<reference evidence="3" key="1">
    <citation type="journal article" date="2020" name="Stud. Mycol.">
        <title>101 Dothideomycetes genomes: a test case for predicting lifestyles and emergence of pathogens.</title>
        <authorList>
            <person name="Haridas S."/>
            <person name="Albert R."/>
            <person name="Binder M."/>
            <person name="Bloem J."/>
            <person name="Labutti K."/>
            <person name="Salamov A."/>
            <person name="Andreopoulos B."/>
            <person name="Baker S."/>
            <person name="Barry K."/>
            <person name="Bills G."/>
            <person name="Bluhm B."/>
            <person name="Cannon C."/>
            <person name="Castanera R."/>
            <person name="Culley D."/>
            <person name="Daum C."/>
            <person name="Ezra D."/>
            <person name="Gonzalez J."/>
            <person name="Henrissat B."/>
            <person name="Kuo A."/>
            <person name="Liang C."/>
            <person name="Lipzen A."/>
            <person name="Lutzoni F."/>
            <person name="Magnuson J."/>
            <person name="Mondo S."/>
            <person name="Nolan M."/>
            <person name="Ohm R."/>
            <person name="Pangilinan J."/>
            <person name="Park H.-J."/>
            <person name="Ramirez L."/>
            <person name="Alfaro M."/>
            <person name="Sun H."/>
            <person name="Tritt A."/>
            <person name="Yoshinaga Y."/>
            <person name="Zwiers L.-H."/>
            <person name="Turgeon B."/>
            <person name="Goodwin S."/>
            <person name="Spatafora J."/>
            <person name="Crous P."/>
            <person name="Grigoriev I."/>
        </authorList>
    </citation>
    <scope>NUCLEOTIDE SEQUENCE</scope>
    <source>
        <strain evidence="3">CBS 119687</strain>
    </source>
</reference>
<sequence>MAPDDRSIGRSGGSLRNFSRGESSRWRFNRSTTNLASGQPAQTQTKLERAPSKISLFNLFSKPKVERARYHPEVGMAVPMRPQTPPKTARSELSTGPYMSLGGNASPPGQQTVRTRSSQMFRPVSMRPTTPYKEPGSWEPPPLYQAFHQSTKHATVQACVFPPEVLMRTQSQRRQAELLREKIDITRDLSTIAENGSEAAKLDMSHKRLVSTSAPELVDKIYILIATGYVLQYDGDGSYDRLPEKVLKLGTDSAAFACDLIPGKHWVLQISSHAQDDGALGLGPKNSLLARLRSQSNNAKKPAISFLLVLESAEEMDSWMSAVRKEIDHHGGMKARDESDRASSSIDGSIEKTSTDTNSQHHLALPELNTVNVVTAVDPPLQPQSPSIVTPWETDRSERTVSVTDSSSSNSVGRASMRQSTDVSSIATTPVSPDQVQLDSLRERSRYSFMSTATSASGAGTRNTSRDSSPTPRSPLRDTFLPTGETEPLRSAMSLKSFHMNPTNGTASRRRSMQPLPVTDEHCSLSVDEPVLALPRSVLSLTPSTAEDAQTPDSGDLVSSPPQRAAPPPFHAAERLTAHIISSAREDLLPQRIKTEVENKVATGGVQVREDSPVRSNSRNQNVPSRYGAISPPPTGPLPVPPESNAQNPRNGPIPFLAAMAPISLSEDAATSRQRRLSATPKPFMRPFPIRPQARHIDTSNLSQRRRSAITPARAASPADMSGRRSVTSPALYTRPATNMAPTSHPTTLHSASAAQAPHALRRPASMQMQIRSEHSACLSRPVRAIASTPSFVPGKRASYTRNSRTPSPSASSALQSSLSIDAMRLQAQQQTVVPRINMPVNTLPPPAPPPNMPLPLPPPNVPLPPLPPISARGVAV</sequence>
<feature type="compositionally biased region" description="Basic and acidic residues" evidence="1">
    <location>
        <begin position="329"/>
        <end position="341"/>
    </location>
</feature>
<dbReference type="PROSITE" id="PS50003">
    <property type="entry name" value="PH_DOMAIN"/>
    <property type="match status" value="1"/>
</dbReference>
<feature type="compositionally biased region" description="Polar residues" evidence="1">
    <location>
        <begin position="29"/>
        <end position="45"/>
    </location>
</feature>
<feature type="region of interest" description="Disordered" evidence="1">
    <location>
        <begin position="702"/>
        <end position="727"/>
    </location>
</feature>
<feature type="region of interest" description="Disordered" evidence="1">
    <location>
        <begin position="329"/>
        <end position="361"/>
    </location>
</feature>
<feature type="region of interest" description="Disordered" evidence="1">
    <location>
        <begin position="603"/>
        <end position="652"/>
    </location>
</feature>
<dbReference type="OrthoDB" id="1749473at2759"/>
<feature type="region of interest" description="Disordered" evidence="1">
    <location>
        <begin position="793"/>
        <end position="816"/>
    </location>
</feature>
<dbReference type="Proteomes" id="UP000799771">
    <property type="component" value="Unassembled WGS sequence"/>
</dbReference>
<evidence type="ECO:0000256" key="1">
    <source>
        <dbReference type="SAM" id="MobiDB-lite"/>
    </source>
</evidence>
<feature type="domain" description="PH" evidence="2">
    <location>
        <begin position="291"/>
        <end position="328"/>
    </location>
</feature>
<name>A0A6A6A7Y3_9PLEO</name>
<feature type="region of interest" description="Disordered" evidence="1">
    <location>
        <begin position="377"/>
        <end position="515"/>
    </location>
</feature>
<gene>
    <name evidence="3" type="ORF">P153DRAFT_368242</name>
</gene>
<dbReference type="RefSeq" id="XP_033522055.1">
    <property type="nucleotide sequence ID" value="XM_033668466.1"/>
</dbReference>
<protein>
    <recommendedName>
        <fullName evidence="2">PH domain-containing protein</fullName>
    </recommendedName>
</protein>
<dbReference type="EMBL" id="ML977510">
    <property type="protein sequence ID" value="KAF2127666.1"/>
    <property type="molecule type" value="Genomic_DNA"/>
</dbReference>
<feature type="compositionally biased region" description="Pro residues" evidence="1">
    <location>
        <begin position="631"/>
        <end position="642"/>
    </location>
</feature>
<proteinExistence type="predicted"/>
<dbReference type="AlphaFoldDB" id="A0A6A6A7Y3"/>
<evidence type="ECO:0000313" key="3">
    <source>
        <dbReference type="EMBL" id="KAF2127666.1"/>
    </source>
</evidence>
<accession>A0A6A6A7Y3</accession>
<feature type="compositionally biased region" description="Low complexity" evidence="1">
    <location>
        <begin position="807"/>
        <end position="816"/>
    </location>
</feature>
<evidence type="ECO:0000259" key="2">
    <source>
        <dbReference type="PROSITE" id="PS50003"/>
    </source>
</evidence>
<dbReference type="InterPro" id="IPR001849">
    <property type="entry name" value="PH_domain"/>
</dbReference>
<keyword evidence="4" id="KW-1185">Reference proteome</keyword>
<feature type="compositionally biased region" description="Polar residues" evidence="1">
    <location>
        <begin position="417"/>
        <end position="438"/>
    </location>
</feature>
<evidence type="ECO:0000313" key="4">
    <source>
        <dbReference type="Proteomes" id="UP000799771"/>
    </source>
</evidence>
<feature type="compositionally biased region" description="Polar residues" evidence="1">
    <location>
        <begin position="448"/>
        <end position="460"/>
    </location>
</feature>